<comment type="similarity">
    <text evidence="2">Belongs to the G-protein coupled receptor 4 family.</text>
</comment>
<evidence type="ECO:0000256" key="5">
    <source>
        <dbReference type="ARBA" id="ARBA00022989"/>
    </source>
</evidence>
<dbReference type="PRINTS" id="PR00900">
    <property type="entry name" value="PHEROMONEAR"/>
</dbReference>
<dbReference type="Proteomes" id="UP000014071">
    <property type="component" value="Unassembled WGS sequence"/>
</dbReference>
<evidence type="ECO:0000256" key="1">
    <source>
        <dbReference type="ARBA" id="ARBA00004141"/>
    </source>
</evidence>
<dbReference type="RefSeq" id="XP_012192235.1">
    <property type="nucleotide sequence ID" value="XM_012336845.1"/>
</dbReference>
<evidence type="ECO:0000256" key="4">
    <source>
        <dbReference type="ARBA" id="ARBA00022692"/>
    </source>
</evidence>
<evidence type="ECO:0000313" key="11">
    <source>
        <dbReference type="EMBL" id="GAC98648.1"/>
    </source>
</evidence>
<dbReference type="GO" id="GO:0005886">
    <property type="term" value="C:plasma membrane"/>
    <property type="evidence" value="ECO:0007669"/>
    <property type="project" value="TreeGrafter"/>
</dbReference>
<dbReference type="OrthoDB" id="2874149at2759"/>
<evidence type="ECO:0000256" key="6">
    <source>
        <dbReference type="ARBA" id="ARBA00023040"/>
    </source>
</evidence>
<name>R9PB62_PSEHS</name>
<evidence type="ECO:0000256" key="10">
    <source>
        <dbReference type="SAM" id="Phobius"/>
    </source>
</evidence>
<protein>
    <submittedName>
        <fullName evidence="11">STE3-like pheromone receptor</fullName>
    </submittedName>
</protein>
<dbReference type="GeneID" id="24111514"/>
<feature type="transmembrane region" description="Helical" evidence="10">
    <location>
        <begin position="12"/>
        <end position="32"/>
    </location>
</feature>
<reference evidence="12" key="1">
    <citation type="journal article" date="2013" name="Genome Announc.">
        <title>Draft genome sequence of the basidiomycetous yeast-like fungus Pseudozyma hubeiensis SY62, which produces an abundant amount of the biosurfactant mannosylerythritol lipids.</title>
        <authorList>
            <person name="Konishi M."/>
            <person name="Hatada Y."/>
            <person name="Horiuchi J."/>
        </authorList>
    </citation>
    <scope>NUCLEOTIDE SEQUENCE [LARGE SCALE GENOMIC DNA]</scope>
    <source>
        <strain evidence="12">SY62</strain>
    </source>
</reference>
<keyword evidence="7 10" id="KW-0472">Membrane</keyword>
<evidence type="ECO:0000313" key="12">
    <source>
        <dbReference type="Proteomes" id="UP000014071"/>
    </source>
</evidence>
<dbReference type="EMBL" id="DF238821">
    <property type="protein sequence ID" value="GAC98648.1"/>
    <property type="molecule type" value="Genomic_DNA"/>
</dbReference>
<keyword evidence="6" id="KW-0297">G-protein coupled receptor</keyword>
<keyword evidence="3" id="KW-0589">Pheromone response</keyword>
<feature type="transmembrane region" description="Helical" evidence="10">
    <location>
        <begin position="103"/>
        <end position="124"/>
    </location>
</feature>
<keyword evidence="8 11" id="KW-0675">Receptor</keyword>
<dbReference type="Pfam" id="PF02076">
    <property type="entry name" value="STE3"/>
    <property type="match status" value="1"/>
</dbReference>
<dbReference type="AlphaFoldDB" id="R9PB62"/>
<dbReference type="PRINTS" id="PR00899">
    <property type="entry name" value="GPCRSTE3"/>
</dbReference>
<dbReference type="GO" id="GO:0004933">
    <property type="term" value="F:mating-type a-factor pheromone receptor activity"/>
    <property type="evidence" value="ECO:0007669"/>
    <property type="project" value="InterPro"/>
</dbReference>
<feature type="transmembrane region" description="Helical" evidence="10">
    <location>
        <begin position="52"/>
        <end position="82"/>
    </location>
</feature>
<organism evidence="11 12">
    <name type="scientific">Pseudozyma hubeiensis (strain SY62)</name>
    <name type="common">Yeast</name>
    <dbReference type="NCBI Taxonomy" id="1305764"/>
    <lineage>
        <taxon>Eukaryota</taxon>
        <taxon>Fungi</taxon>
        <taxon>Dikarya</taxon>
        <taxon>Basidiomycota</taxon>
        <taxon>Ustilaginomycotina</taxon>
        <taxon>Ustilaginomycetes</taxon>
        <taxon>Ustilaginales</taxon>
        <taxon>Ustilaginaceae</taxon>
        <taxon>Pseudozyma</taxon>
    </lineage>
</organism>
<evidence type="ECO:0000256" key="8">
    <source>
        <dbReference type="ARBA" id="ARBA00023170"/>
    </source>
</evidence>
<gene>
    <name evidence="11" type="ORF">PHSY_006242</name>
</gene>
<keyword evidence="12" id="KW-1185">Reference proteome</keyword>
<comment type="subcellular location">
    <subcellularLocation>
        <location evidence="1">Membrane</location>
        <topology evidence="1">Multi-pass membrane protein</topology>
    </subcellularLocation>
</comment>
<evidence type="ECO:0000256" key="9">
    <source>
        <dbReference type="ARBA" id="ARBA00023224"/>
    </source>
</evidence>
<dbReference type="InterPro" id="IPR001499">
    <property type="entry name" value="GPCR_STE3"/>
</dbReference>
<evidence type="ECO:0000256" key="3">
    <source>
        <dbReference type="ARBA" id="ARBA00022507"/>
    </source>
</evidence>
<proteinExistence type="inferred from homology"/>
<sequence length="326" mass="36623">MTKAAKRRRIGIELGVGLLLPVLYVALAVVNQGHRYDIIQTFGPVISIFPSVLSVIFSTLPILLVSVIATVYAILCSYWLYLRRRQLSAVLSSSGSGINVSQYVRLFGLSCVEILWTVPVNWTVQMQNLFNRNPGGSILYPYTSWADVHYDFGRIGQYPIELLQLSPVGRRNLPILYLGSLSSAISCFLFFGFLGTSTGFTRDIVTHFSKWWNAIMPPKRLPKREDALSRRRPSFSEDLSHPPLSPNEELKMKHLDDSRVDDIHIENSGELTVYTLPELPKIDLIRPLGRKTTVCPLISVVANRLWVDGSLIRDTPVPGIRQVESA</sequence>
<dbReference type="PANTHER" id="PTHR28097">
    <property type="entry name" value="PHEROMONE A FACTOR RECEPTOR"/>
    <property type="match status" value="1"/>
</dbReference>
<evidence type="ECO:0000256" key="7">
    <source>
        <dbReference type="ARBA" id="ARBA00023136"/>
    </source>
</evidence>
<dbReference type="HOGENOM" id="CLU_852922_0_0_1"/>
<dbReference type="GO" id="GO:0000750">
    <property type="term" value="P:pheromone-dependent signal transduction involved in conjugation with cellular fusion"/>
    <property type="evidence" value="ECO:0007669"/>
    <property type="project" value="TreeGrafter"/>
</dbReference>
<evidence type="ECO:0000256" key="2">
    <source>
        <dbReference type="ARBA" id="ARBA00011085"/>
    </source>
</evidence>
<dbReference type="PANTHER" id="PTHR28097:SF1">
    <property type="entry name" value="PHEROMONE A FACTOR RECEPTOR"/>
    <property type="match status" value="1"/>
</dbReference>
<keyword evidence="4 10" id="KW-0812">Transmembrane</keyword>
<keyword evidence="9" id="KW-0807">Transducer</keyword>
<accession>R9PB62</accession>
<keyword evidence="5 10" id="KW-1133">Transmembrane helix</keyword>
<dbReference type="InterPro" id="IPR001546">
    <property type="entry name" value="GPCR_Pheromne_A_rcpt"/>
</dbReference>
<feature type="transmembrane region" description="Helical" evidence="10">
    <location>
        <begin position="175"/>
        <end position="194"/>
    </location>
</feature>